<evidence type="ECO:0000313" key="1">
    <source>
        <dbReference type="EMBL" id="MDA3614313.1"/>
    </source>
</evidence>
<evidence type="ECO:0000313" key="2">
    <source>
        <dbReference type="Proteomes" id="UP001210231"/>
    </source>
</evidence>
<dbReference type="InterPro" id="IPR000801">
    <property type="entry name" value="Esterase-like"/>
</dbReference>
<dbReference type="Pfam" id="PF00756">
    <property type="entry name" value="Esterase"/>
    <property type="match status" value="1"/>
</dbReference>
<keyword evidence="1" id="KW-0378">Hydrolase</keyword>
<proteinExistence type="predicted"/>
<comment type="caution">
    <text evidence="1">The sequence shown here is derived from an EMBL/GenBank/DDBJ whole genome shotgun (WGS) entry which is preliminary data.</text>
</comment>
<name>A0ABT4UHL1_9BACT</name>
<accession>A0ABT4UHL1</accession>
<dbReference type="InterPro" id="IPR029058">
    <property type="entry name" value="AB_hydrolase_fold"/>
</dbReference>
<sequence length="274" mass="31457">MTLDILHLNKVFISDNYTVESINIKREVKYDAYYASDINFATDSVNLLLVNDGQDLVKMNFLQILEKTDSIAALKPLLVVGIHCGADRIEEYGTADILDFKGRGKKGANYRRFIIEELIPKLQVQYKVKQFTEISYAGFSLGGLSAIDIAWKYPKIFTKVGVFSGALWWRNVALDSGYQEDKNKIMHQLIRHGKYQPHMKFYFEVGRLDETSDRNNNGVIDAIDDTRDMIMELKNKGYSPGKDIEYLELPDGKHDVNTWAKAFPAFLVWGWHKN</sequence>
<reference evidence="1 2" key="1">
    <citation type="submission" date="2022-12" db="EMBL/GenBank/DDBJ databases">
        <title>Chitinophagaceae gen. sp. nov., a new member of the family Chitinophagaceae, isolated from soil in a chemical factory.</title>
        <authorList>
            <person name="Ke Z."/>
        </authorList>
    </citation>
    <scope>NUCLEOTIDE SEQUENCE [LARGE SCALE GENOMIC DNA]</scope>
    <source>
        <strain evidence="1 2">LY-5</strain>
    </source>
</reference>
<dbReference type="PANTHER" id="PTHR48098">
    <property type="entry name" value="ENTEROCHELIN ESTERASE-RELATED"/>
    <property type="match status" value="1"/>
</dbReference>
<dbReference type="InterPro" id="IPR050583">
    <property type="entry name" value="Mycobacterial_A85_antigen"/>
</dbReference>
<dbReference type="PANTHER" id="PTHR48098:SF6">
    <property type="entry name" value="FERRI-BACILLIBACTIN ESTERASE BESA"/>
    <property type="match status" value="1"/>
</dbReference>
<dbReference type="EMBL" id="JAQGEF010000005">
    <property type="protein sequence ID" value="MDA3614313.1"/>
    <property type="molecule type" value="Genomic_DNA"/>
</dbReference>
<dbReference type="GO" id="GO:0016787">
    <property type="term" value="F:hydrolase activity"/>
    <property type="evidence" value="ECO:0007669"/>
    <property type="project" value="UniProtKB-KW"/>
</dbReference>
<keyword evidence="2" id="KW-1185">Reference proteome</keyword>
<dbReference type="RefSeq" id="WP_407030641.1">
    <property type="nucleotide sequence ID" value="NZ_JAQGEF010000005.1"/>
</dbReference>
<dbReference type="Gene3D" id="3.40.50.1820">
    <property type="entry name" value="alpha/beta hydrolase"/>
    <property type="match status" value="1"/>
</dbReference>
<organism evidence="1 2">
    <name type="scientific">Polluticaenibacter yanchengensis</name>
    <dbReference type="NCBI Taxonomy" id="3014562"/>
    <lineage>
        <taxon>Bacteria</taxon>
        <taxon>Pseudomonadati</taxon>
        <taxon>Bacteroidota</taxon>
        <taxon>Chitinophagia</taxon>
        <taxon>Chitinophagales</taxon>
        <taxon>Chitinophagaceae</taxon>
        <taxon>Polluticaenibacter</taxon>
    </lineage>
</organism>
<protein>
    <submittedName>
        <fullName evidence="1">Alpha/beta hydrolase-fold protein</fullName>
    </submittedName>
</protein>
<gene>
    <name evidence="1" type="ORF">O3P16_05805</name>
</gene>
<dbReference type="SUPFAM" id="SSF53474">
    <property type="entry name" value="alpha/beta-Hydrolases"/>
    <property type="match status" value="1"/>
</dbReference>
<dbReference type="Proteomes" id="UP001210231">
    <property type="component" value="Unassembled WGS sequence"/>
</dbReference>